<dbReference type="InterPro" id="IPR036736">
    <property type="entry name" value="ACP-like_sf"/>
</dbReference>
<dbReference type="SUPFAM" id="SSF47336">
    <property type="entry name" value="ACP-like"/>
    <property type="match status" value="1"/>
</dbReference>
<dbReference type="PANTHER" id="PTHR45527:SF14">
    <property type="entry name" value="PLIPASTATIN SYNTHASE SUBUNIT B"/>
    <property type="match status" value="1"/>
</dbReference>
<dbReference type="SUPFAM" id="SSF56801">
    <property type="entry name" value="Acetyl-CoA synthetase-like"/>
    <property type="match status" value="1"/>
</dbReference>
<feature type="domain" description="Carrier" evidence="2">
    <location>
        <begin position="910"/>
        <end position="982"/>
    </location>
</feature>
<dbReference type="EMBL" id="LAZR01000791">
    <property type="protein sequence ID" value="KKN57744.1"/>
    <property type="molecule type" value="Genomic_DNA"/>
</dbReference>
<gene>
    <name evidence="3" type="ORF">LCGC14_0559040</name>
</gene>
<proteinExistence type="predicted"/>
<evidence type="ECO:0000256" key="1">
    <source>
        <dbReference type="SAM" id="MobiDB-lite"/>
    </source>
</evidence>
<dbReference type="GO" id="GO:0031177">
    <property type="term" value="F:phosphopantetheine binding"/>
    <property type="evidence" value="ECO:0007669"/>
    <property type="project" value="TreeGrafter"/>
</dbReference>
<reference evidence="3" key="1">
    <citation type="journal article" date="2015" name="Nature">
        <title>Complex archaea that bridge the gap between prokaryotes and eukaryotes.</title>
        <authorList>
            <person name="Spang A."/>
            <person name="Saw J.H."/>
            <person name="Jorgensen S.L."/>
            <person name="Zaremba-Niedzwiedzka K."/>
            <person name="Martijn J."/>
            <person name="Lind A.E."/>
            <person name="van Eijk R."/>
            <person name="Schleper C."/>
            <person name="Guy L."/>
            <person name="Ettema T.J."/>
        </authorList>
    </citation>
    <scope>NUCLEOTIDE SEQUENCE</scope>
</reference>
<dbReference type="Gene3D" id="3.40.50.12780">
    <property type="entry name" value="N-terminal domain of ligase-like"/>
    <property type="match status" value="1"/>
</dbReference>
<dbReference type="PANTHER" id="PTHR45527">
    <property type="entry name" value="NONRIBOSOMAL PEPTIDE SYNTHETASE"/>
    <property type="match status" value="1"/>
</dbReference>
<dbReference type="InterPro" id="IPR000873">
    <property type="entry name" value="AMP-dep_synth/lig_dom"/>
</dbReference>
<dbReference type="AlphaFoldDB" id="A0A0F9RSM1"/>
<protein>
    <recommendedName>
        <fullName evidence="2">Carrier domain-containing protein</fullName>
    </recommendedName>
</protein>
<dbReference type="Pfam" id="PF00501">
    <property type="entry name" value="AMP-binding"/>
    <property type="match status" value="1"/>
</dbReference>
<dbReference type="InterPro" id="IPR020845">
    <property type="entry name" value="AMP-binding_CS"/>
</dbReference>
<dbReference type="InterPro" id="IPR009081">
    <property type="entry name" value="PP-bd_ACP"/>
</dbReference>
<dbReference type="Pfam" id="PF00550">
    <property type="entry name" value="PP-binding"/>
    <property type="match status" value="1"/>
</dbReference>
<dbReference type="GO" id="GO:0005829">
    <property type="term" value="C:cytosol"/>
    <property type="evidence" value="ECO:0007669"/>
    <property type="project" value="TreeGrafter"/>
</dbReference>
<accession>A0A0F9RSM1</accession>
<evidence type="ECO:0000259" key="2">
    <source>
        <dbReference type="PROSITE" id="PS50075"/>
    </source>
</evidence>
<dbReference type="FunFam" id="3.40.50.980:FF:000002">
    <property type="entry name" value="Enterobactin synthetase component F"/>
    <property type="match status" value="1"/>
</dbReference>
<comment type="caution">
    <text evidence="3">The sequence shown here is derived from an EMBL/GenBank/DDBJ whole genome shotgun (WGS) entry which is preliminary data.</text>
</comment>
<dbReference type="PROSITE" id="PS50075">
    <property type="entry name" value="CARRIER"/>
    <property type="match status" value="1"/>
</dbReference>
<dbReference type="GO" id="GO:0044550">
    <property type="term" value="P:secondary metabolite biosynthetic process"/>
    <property type="evidence" value="ECO:0007669"/>
    <property type="project" value="TreeGrafter"/>
</dbReference>
<evidence type="ECO:0000313" key="3">
    <source>
        <dbReference type="EMBL" id="KKN57744.1"/>
    </source>
</evidence>
<sequence length="982" mass="109950">MMTSQMNKAVSGSLNHLTKQRKSSVHRGEFLHSFAFIHDTHNVRTLLCQVLEALSDKLLTRIEYTLLEQSLSLNSNEKAARKRIEKEIKKSDQRHVAHTLLVKMIYFDDSKVAIILKADRRDVPRHVFYNLCKNLSGETVEQIKAYQATESVYDLAALKRATIAKPWRYSLPKTKLEIDSHTASFSLSTKDTSLILLAFARVLSVLNDTSQIALPVLFDQIETQNELGWSLLPIDMSEQNKINTSLEAIKSMLAAPKKIDSQCLEELKESWGDVEDFPIALVLNHVELDTRKAISFANNSSVTDSQLFPILIDCQPLIDGSTVISINYQSNSFCHLQAEQLGNMTKNVIEAMRSELVSSNGELAILSDEEVIAIKQSGEQGSTAKALYNGRIEERIRELVIQQPHSEAIAMGDEMLTYQQLDILATKLAAYLVKLGIKEGDHVGLCLTRNINMIPAALAVMKAGAVYVPIDPNYPQDRIQFTCEDAALNLLVCESTGIDARVNELELTTWYHKSQAYDDSHFLSPCFSAQAPAYMIYTSGSTGKPKGTLIPHENVQYLVGAVQKPFALTNQDVWSMFHSFSFDFSIWEIWGALLTGAKVCIISYDESRDTKAFIDVLNKQKVTILSQTPSAFNQLIMVEENHHLGDSIRLVIFGGESLDTEKLLPWFDRHPESACQLINMFGITETTVHVTAHHVDRQSALQRSKSVGKAIDGWNIYVLDKGQKILPYGVPGEIYVSGNGVATGYFNREQLNNERFIDNPFGDGKLYSSGDKGCLLENGELEHLGRLDSQVKIRGFRIELDEIKHQLLTCEIVSQASVLVKNAVAGDADSAQIIAYVVCHCDDLSLLWKSLLNSLPDFMLPSMIHRVSHMPLTNNGKLNQKSLEDHIVSSSSSVHLKHQQVIIDVDLDNEHLSEFQSKLKGIWQSLFNKDIDLDDNFFDLGGNSLYAIQMAKKMRELGMPEVSLKELYSHQTIANISRILTV</sequence>
<dbReference type="InterPro" id="IPR010071">
    <property type="entry name" value="AA_adenyl_dom"/>
</dbReference>
<dbReference type="InterPro" id="IPR042099">
    <property type="entry name" value="ANL_N_sf"/>
</dbReference>
<dbReference type="InterPro" id="IPR045851">
    <property type="entry name" value="AMP-bd_C_sf"/>
</dbReference>
<dbReference type="FunFam" id="3.40.50.980:FF:000001">
    <property type="entry name" value="Non-ribosomal peptide synthetase"/>
    <property type="match status" value="1"/>
</dbReference>
<feature type="compositionally biased region" description="Polar residues" evidence="1">
    <location>
        <begin position="1"/>
        <end position="17"/>
    </location>
</feature>
<dbReference type="Gene3D" id="1.10.1200.10">
    <property type="entry name" value="ACP-like"/>
    <property type="match status" value="1"/>
</dbReference>
<name>A0A0F9RSM1_9ZZZZ</name>
<dbReference type="Gene3D" id="3.30.300.30">
    <property type="match status" value="1"/>
</dbReference>
<feature type="region of interest" description="Disordered" evidence="1">
    <location>
        <begin position="1"/>
        <end position="20"/>
    </location>
</feature>
<dbReference type="NCBIfam" id="TIGR01733">
    <property type="entry name" value="AA-adenyl-dom"/>
    <property type="match status" value="1"/>
</dbReference>
<organism evidence="3">
    <name type="scientific">marine sediment metagenome</name>
    <dbReference type="NCBI Taxonomy" id="412755"/>
    <lineage>
        <taxon>unclassified sequences</taxon>
        <taxon>metagenomes</taxon>
        <taxon>ecological metagenomes</taxon>
    </lineage>
</organism>
<dbReference type="GO" id="GO:0043041">
    <property type="term" value="P:amino acid activation for nonribosomal peptide biosynthetic process"/>
    <property type="evidence" value="ECO:0007669"/>
    <property type="project" value="TreeGrafter"/>
</dbReference>
<dbReference type="PROSITE" id="PS00455">
    <property type="entry name" value="AMP_BINDING"/>
    <property type="match status" value="1"/>
</dbReference>